<evidence type="ECO:0000313" key="2">
    <source>
        <dbReference type="EMBL" id="OJI11612.1"/>
    </source>
</evidence>
<dbReference type="EMBL" id="MKQH01000010">
    <property type="protein sequence ID" value="OJI11612.1"/>
    <property type="molecule type" value="Genomic_DNA"/>
</dbReference>
<protein>
    <submittedName>
        <fullName evidence="3">Uncharacterized protein</fullName>
    </submittedName>
</protein>
<dbReference type="EMBL" id="MKQH01000010">
    <property type="protein sequence ID" value="OJI11608.1"/>
    <property type="molecule type" value="Genomic_DNA"/>
</dbReference>
<proteinExistence type="predicted"/>
<dbReference type="RefSeq" id="WP_072574861.1">
    <property type="nucleotide sequence ID" value="NZ_MIMF01000051.1"/>
</dbReference>
<dbReference type="EMBL" id="MKQH01000010">
    <property type="protein sequence ID" value="OJI11618.1"/>
    <property type="molecule type" value="Genomic_DNA"/>
</dbReference>
<evidence type="ECO:0000313" key="1">
    <source>
        <dbReference type="EMBL" id="OJI11608.1"/>
    </source>
</evidence>
<organism evidence="3 4">
    <name type="scientific">Limosilactobacillus reuteri</name>
    <name type="common">Lactobacillus reuteri</name>
    <dbReference type="NCBI Taxonomy" id="1598"/>
    <lineage>
        <taxon>Bacteria</taxon>
        <taxon>Bacillati</taxon>
        <taxon>Bacillota</taxon>
        <taxon>Bacilli</taxon>
        <taxon>Lactobacillales</taxon>
        <taxon>Lactobacillaceae</taxon>
        <taxon>Limosilactobacillus</taxon>
    </lineage>
</organism>
<comment type="caution">
    <text evidence="3">The sequence shown here is derived from an EMBL/GenBank/DDBJ whole genome shotgun (WGS) entry which is preliminary data.</text>
</comment>
<sequence length="75" mass="8375">MELRDVKGIDAILDQAKIYGVISEQLADNLEDFKKRILSQSDDGSYDDILSLLSDAESLIYQASSKLAEIEESHN</sequence>
<evidence type="ECO:0000313" key="4">
    <source>
        <dbReference type="Proteomes" id="UP000184174"/>
    </source>
</evidence>
<name>A0AB36I328_LIMRT</name>
<accession>A0AB36I328</accession>
<dbReference type="AlphaFoldDB" id="A0AB36I328"/>
<gene>
    <name evidence="1" type="ORF">BJI45_00770</name>
    <name evidence="2" type="ORF">BJI45_00795</name>
    <name evidence="3" type="ORF">BJI45_00825</name>
</gene>
<dbReference type="Proteomes" id="UP000184174">
    <property type="component" value="Unassembled WGS sequence"/>
</dbReference>
<evidence type="ECO:0000313" key="3">
    <source>
        <dbReference type="EMBL" id="OJI11618.1"/>
    </source>
</evidence>
<reference evidence="3 4" key="1">
    <citation type="submission" date="2016-10" db="EMBL/GenBank/DDBJ databases">
        <title>Genome sequence of Lactobacillus reuteri 121, a source of glucan and fructan exopolysaccharides.</title>
        <authorList>
            <person name="Gangoiti J."/>
            <person name="Lammerts Van Bueren A."/>
            <person name="Dijkhuizen L."/>
        </authorList>
    </citation>
    <scope>NUCLEOTIDE SEQUENCE [LARGE SCALE GENOMIC DNA]</scope>
    <source>
        <strain evidence="3 4">121</strain>
    </source>
</reference>